<evidence type="ECO:0000256" key="1">
    <source>
        <dbReference type="SAM" id="Phobius"/>
    </source>
</evidence>
<dbReference type="Proteomes" id="UP000490800">
    <property type="component" value="Unassembled WGS sequence"/>
</dbReference>
<keyword evidence="1" id="KW-0812">Transmembrane</keyword>
<feature type="transmembrane region" description="Helical" evidence="1">
    <location>
        <begin position="34"/>
        <end position="58"/>
    </location>
</feature>
<accession>A0A7X3FKI6</accession>
<reference evidence="3 4" key="1">
    <citation type="journal article" date="2019" name="Microorganisms">
        <title>Paenibacillus lutrae sp. nov., A Chitinolytic Species Isolated from A River Otter in Castril Natural Park, Granada, Spain.</title>
        <authorList>
            <person name="Rodriguez M."/>
            <person name="Reina J.C."/>
            <person name="Bejar V."/>
            <person name="Llamas I."/>
        </authorList>
    </citation>
    <scope>NUCLEOTIDE SEQUENCE [LARGE SCALE GENOMIC DNA]</scope>
    <source>
        <strain evidence="3 4">N10</strain>
    </source>
</reference>
<sequence length="349" mass="37654">MYKEKYGGILMEPSKFRPYLSIQEWREITLKRNVGFLLIGAGLLSLLYFLNPIGVFTWTGFSFGTEEIYLEKSVDSSSLNKLELDVGSADVKVTRGSGDQARVTLSGRASSNYADKLDLKVETRGDTLVLGLNQDVVSIGFKVLDIEMNVELPEKQWKSAKLETGSGNIDLAELKGDSIGIKVGSGNISAQEIAFQKIELNGGSGNATLSQIETDQMDLQLASGNLNVTKYTADLLKFDLGSGNVELFDGQSAVEGHVSSGNVRIEAEELLHNTDLKLGSGNATVELARQPKSLEVDFRGGSGNGQIGFTGIEYQEKSEEGDVLRGTFGSGDVKLNVQTSSGDFKLEEG</sequence>
<keyword evidence="1" id="KW-0472">Membrane</keyword>
<protein>
    <submittedName>
        <fullName evidence="3">DUF4097 family beta strand repeat protein</fullName>
    </submittedName>
</protein>
<dbReference type="AlphaFoldDB" id="A0A7X3FKI6"/>
<proteinExistence type="predicted"/>
<name>A0A7X3FKI6_9BACL</name>
<evidence type="ECO:0000313" key="4">
    <source>
        <dbReference type="Proteomes" id="UP000490800"/>
    </source>
</evidence>
<organism evidence="3 4">
    <name type="scientific">Paenibacillus lutrae</name>
    <dbReference type="NCBI Taxonomy" id="2078573"/>
    <lineage>
        <taxon>Bacteria</taxon>
        <taxon>Bacillati</taxon>
        <taxon>Bacillota</taxon>
        <taxon>Bacilli</taxon>
        <taxon>Bacillales</taxon>
        <taxon>Paenibacillaceae</taxon>
        <taxon>Paenibacillus</taxon>
    </lineage>
</organism>
<dbReference type="EMBL" id="RHLK01000011">
    <property type="protein sequence ID" value="MVP01320.1"/>
    <property type="molecule type" value="Genomic_DNA"/>
</dbReference>
<comment type="caution">
    <text evidence="3">The sequence shown here is derived from an EMBL/GenBank/DDBJ whole genome shotgun (WGS) entry which is preliminary data.</text>
</comment>
<keyword evidence="4" id="KW-1185">Reference proteome</keyword>
<gene>
    <name evidence="3" type="ORF">EDM21_17630</name>
</gene>
<dbReference type="Pfam" id="PF13349">
    <property type="entry name" value="DUF4097"/>
    <property type="match status" value="1"/>
</dbReference>
<feature type="domain" description="DUF4097" evidence="2">
    <location>
        <begin position="80"/>
        <end position="346"/>
    </location>
</feature>
<evidence type="ECO:0000259" key="2">
    <source>
        <dbReference type="Pfam" id="PF13349"/>
    </source>
</evidence>
<keyword evidence="1" id="KW-1133">Transmembrane helix</keyword>
<evidence type="ECO:0000313" key="3">
    <source>
        <dbReference type="EMBL" id="MVP01320.1"/>
    </source>
</evidence>
<dbReference type="InterPro" id="IPR025164">
    <property type="entry name" value="Toastrack_DUF4097"/>
</dbReference>